<protein>
    <submittedName>
        <fullName evidence="1">DUF4192 domain-containing protein</fullName>
    </submittedName>
</protein>
<dbReference type="InterPro" id="IPR025447">
    <property type="entry name" value="DUF4192"/>
</dbReference>
<keyword evidence="2" id="KW-1185">Reference proteome</keyword>
<dbReference type="EMBL" id="JAHKKG010000002">
    <property type="protein sequence ID" value="MBU2663523.1"/>
    <property type="molecule type" value="Genomic_DNA"/>
</dbReference>
<organism evidence="1 2">
    <name type="scientific">Paractinoplanes bogorensis</name>
    <dbReference type="NCBI Taxonomy" id="1610840"/>
    <lineage>
        <taxon>Bacteria</taxon>
        <taxon>Bacillati</taxon>
        <taxon>Actinomycetota</taxon>
        <taxon>Actinomycetes</taxon>
        <taxon>Micromonosporales</taxon>
        <taxon>Micromonosporaceae</taxon>
        <taxon>Paractinoplanes</taxon>
    </lineage>
</organism>
<name>A0ABS5YJ70_9ACTN</name>
<comment type="caution">
    <text evidence="1">The sequence shown here is derived from an EMBL/GenBank/DDBJ whole genome shotgun (WGS) entry which is preliminary data.</text>
</comment>
<proteinExistence type="predicted"/>
<sequence>MDPECTLTVRSSADFIAVTPYLLSFHPDDSIVVIGTVGSRVTFAARHDLLAPDHAGVTSIARLVAAQRLQEAAVLGYGRPEAVIRTLEVLGDELVRHGVPVRDQLRITDGRWWGLGCTSPTCCPPEGKPVPGPDSAVAASAIFQGQVALPNRAALIAQVAPAEGEERERMADLTVDVCTRFMAAGWSGPALEKAGRRLVRRAERRYAAGRALTPEEIAELGVALAHPAVTGHTLDNSRDEPWRIALWTDVTRRVDPFWVPGPACLLAYVAWRAGMGALARVAIDRALVQDPDHRLSRTFDRLLAAGISHDAVANLKPPRARSSRR</sequence>
<evidence type="ECO:0000313" key="1">
    <source>
        <dbReference type="EMBL" id="MBU2663523.1"/>
    </source>
</evidence>
<dbReference type="Pfam" id="PF13830">
    <property type="entry name" value="DUF4192"/>
    <property type="match status" value="1"/>
</dbReference>
<evidence type="ECO:0000313" key="2">
    <source>
        <dbReference type="Proteomes" id="UP001519654"/>
    </source>
</evidence>
<reference evidence="1 2" key="1">
    <citation type="submission" date="2021-06" db="EMBL/GenBank/DDBJ databases">
        <title>Actinoplanes lichenicola sp. nov., and Actinoplanes ovalisporus sp. nov., isolated from lichen in Thailand.</title>
        <authorList>
            <person name="Saeng-In P."/>
            <person name="Kanchanasin P."/>
            <person name="Yuki M."/>
            <person name="Kudo T."/>
            <person name="Ohkuma M."/>
            <person name="Phongsopitanun W."/>
            <person name="Tanasupawat S."/>
        </authorList>
    </citation>
    <scope>NUCLEOTIDE SEQUENCE [LARGE SCALE GENOMIC DNA]</scope>
    <source>
        <strain evidence="1 2">NBRC 110975</strain>
    </source>
</reference>
<dbReference type="Proteomes" id="UP001519654">
    <property type="component" value="Unassembled WGS sequence"/>
</dbReference>
<gene>
    <name evidence="1" type="ORF">KOI35_08400</name>
</gene>
<accession>A0ABS5YJ70</accession>
<dbReference type="RefSeq" id="WP_215785440.1">
    <property type="nucleotide sequence ID" value="NZ_JAHKKG010000002.1"/>
</dbReference>